<dbReference type="Pfam" id="PF14559">
    <property type="entry name" value="TPR_19"/>
    <property type="match status" value="1"/>
</dbReference>
<name>A0ABW1EIL0_9BACT</name>
<evidence type="ECO:0000313" key="6">
    <source>
        <dbReference type="EMBL" id="MFC5863213.1"/>
    </source>
</evidence>
<feature type="signal peptide" evidence="4">
    <location>
        <begin position="1"/>
        <end position="24"/>
    </location>
</feature>
<evidence type="ECO:0000256" key="1">
    <source>
        <dbReference type="ARBA" id="ARBA00022737"/>
    </source>
</evidence>
<dbReference type="InterPro" id="IPR019734">
    <property type="entry name" value="TPR_rpt"/>
</dbReference>
<feature type="domain" description="Cytochrome c-type biogenesis protein H TPR" evidence="5">
    <location>
        <begin position="272"/>
        <end position="371"/>
    </location>
</feature>
<sequence>MIHKAVLVMLIVLPIQLLPTISQTSTSTVTSQTIQQPSSQTEVQSHAQAAQQYLREHRPELAIPELQKVVALEPNNVEARANLGVLLFFRGEYKDAVPQLHAAVQLQPNLSRIQALLGIAEEHTADFPHAREDLKASFPLLEDKKFKSQAGLELIGIYTQTGDLDQAVNIIGQLQKSDPENPEVQYAAYRTYADLAGESMLNLSLIAPDSAQMHQVMAHEETRLGNNAGAISNYRKAIAIDSHLPGVHYELAELLNASDDVSAKKEAEQEYRTALEVNPMDEKSESRLGEIDAQRGDTAKAFQEYSKAVELQPSDSDAKLGLAKLLIDMNQNAKATALLEQTIQLDPTNATAHYRLGMLYRGAGRTEDAKREIVLYKKYKAMKEKLRAIYKEMQIQPQQMQADDPVEK</sequence>
<reference evidence="7" key="1">
    <citation type="journal article" date="2019" name="Int. J. Syst. Evol. Microbiol.">
        <title>The Global Catalogue of Microorganisms (GCM) 10K type strain sequencing project: providing services to taxonomists for standard genome sequencing and annotation.</title>
        <authorList>
            <consortium name="The Broad Institute Genomics Platform"/>
            <consortium name="The Broad Institute Genome Sequencing Center for Infectious Disease"/>
            <person name="Wu L."/>
            <person name="Ma J."/>
        </authorList>
    </citation>
    <scope>NUCLEOTIDE SEQUENCE [LARGE SCALE GENOMIC DNA]</scope>
    <source>
        <strain evidence="7">JCM 4087</strain>
    </source>
</reference>
<dbReference type="InterPro" id="IPR051012">
    <property type="entry name" value="CellSynth/LPSAsmb/PSIAsmb"/>
</dbReference>
<feature type="repeat" description="TPR" evidence="3">
    <location>
        <begin position="282"/>
        <end position="315"/>
    </location>
</feature>
<keyword evidence="2 3" id="KW-0802">TPR repeat</keyword>
<dbReference type="RefSeq" id="WP_263339789.1">
    <property type="nucleotide sequence ID" value="NZ_JAGSYH010000005.1"/>
</dbReference>
<dbReference type="PANTHER" id="PTHR45586">
    <property type="entry name" value="TPR REPEAT-CONTAINING PROTEIN PA4667"/>
    <property type="match status" value="1"/>
</dbReference>
<dbReference type="Gene3D" id="1.25.40.10">
    <property type="entry name" value="Tetratricopeptide repeat domain"/>
    <property type="match status" value="3"/>
</dbReference>
<dbReference type="PROSITE" id="PS50005">
    <property type="entry name" value="TPR"/>
    <property type="match status" value="3"/>
</dbReference>
<dbReference type="InterPro" id="IPR056413">
    <property type="entry name" value="TPR_CcmH_CycH"/>
</dbReference>
<proteinExistence type="predicted"/>
<gene>
    <name evidence="6" type="ORF">ACFPT7_12985</name>
</gene>
<protein>
    <submittedName>
        <fullName evidence="6">Tetratricopeptide repeat protein</fullName>
    </submittedName>
</protein>
<comment type="caution">
    <text evidence="6">The sequence shown here is derived from an EMBL/GenBank/DDBJ whole genome shotgun (WGS) entry which is preliminary data.</text>
</comment>
<dbReference type="SUPFAM" id="SSF48452">
    <property type="entry name" value="TPR-like"/>
    <property type="match status" value="2"/>
</dbReference>
<dbReference type="InterPro" id="IPR011990">
    <property type="entry name" value="TPR-like_helical_dom_sf"/>
</dbReference>
<dbReference type="Pfam" id="PF23914">
    <property type="entry name" value="TPR_CcmH_CycH"/>
    <property type="match status" value="1"/>
</dbReference>
<organism evidence="6 7">
    <name type="scientific">Acidicapsa dinghuensis</name>
    <dbReference type="NCBI Taxonomy" id="2218256"/>
    <lineage>
        <taxon>Bacteria</taxon>
        <taxon>Pseudomonadati</taxon>
        <taxon>Acidobacteriota</taxon>
        <taxon>Terriglobia</taxon>
        <taxon>Terriglobales</taxon>
        <taxon>Acidobacteriaceae</taxon>
        <taxon>Acidicapsa</taxon>
    </lineage>
</organism>
<dbReference type="Proteomes" id="UP001596091">
    <property type="component" value="Unassembled WGS sequence"/>
</dbReference>
<dbReference type="PANTHER" id="PTHR45586:SF1">
    <property type="entry name" value="LIPOPOLYSACCHARIDE ASSEMBLY PROTEIN B"/>
    <property type="match status" value="1"/>
</dbReference>
<evidence type="ECO:0000256" key="2">
    <source>
        <dbReference type="ARBA" id="ARBA00022803"/>
    </source>
</evidence>
<keyword evidence="1" id="KW-0677">Repeat</keyword>
<feature type="repeat" description="TPR" evidence="3">
    <location>
        <begin position="316"/>
        <end position="349"/>
    </location>
</feature>
<evidence type="ECO:0000259" key="5">
    <source>
        <dbReference type="Pfam" id="PF23914"/>
    </source>
</evidence>
<keyword evidence="4" id="KW-0732">Signal</keyword>
<keyword evidence="7" id="KW-1185">Reference proteome</keyword>
<dbReference type="EMBL" id="JBHSPH010000003">
    <property type="protein sequence ID" value="MFC5863213.1"/>
    <property type="molecule type" value="Genomic_DNA"/>
</dbReference>
<feature type="repeat" description="TPR" evidence="3">
    <location>
        <begin position="77"/>
        <end position="110"/>
    </location>
</feature>
<evidence type="ECO:0000256" key="3">
    <source>
        <dbReference type="PROSITE-ProRule" id="PRU00339"/>
    </source>
</evidence>
<evidence type="ECO:0000256" key="4">
    <source>
        <dbReference type="SAM" id="SignalP"/>
    </source>
</evidence>
<accession>A0ABW1EIL0</accession>
<dbReference type="SMART" id="SM00028">
    <property type="entry name" value="TPR"/>
    <property type="match status" value="7"/>
</dbReference>
<feature type="chain" id="PRO_5045142405" evidence="4">
    <location>
        <begin position="25"/>
        <end position="408"/>
    </location>
</feature>
<evidence type="ECO:0000313" key="7">
    <source>
        <dbReference type="Proteomes" id="UP001596091"/>
    </source>
</evidence>